<evidence type="ECO:0000313" key="3">
    <source>
        <dbReference type="Proteomes" id="UP000266861"/>
    </source>
</evidence>
<feature type="region of interest" description="Disordered" evidence="1">
    <location>
        <begin position="174"/>
        <end position="199"/>
    </location>
</feature>
<reference evidence="2 3" key="1">
    <citation type="submission" date="2018-08" db="EMBL/GenBank/DDBJ databases">
        <title>Genome and evolution of the arbuscular mycorrhizal fungus Diversispora epigaea (formerly Glomus versiforme) and its bacterial endosymbionts.</title>
        <authorList>
            <person name="Sun X."/>
            <person name="Fei Z."/>
            <person name="Harrison M."/>
        </authorList>
    </citation>
    <scope>NUCLEOTIDE SEQUENCE [LARGE SCALE GENOMIC DNA]</scope>
    <source>
        <strain evidence="2 3">IT104</strain>
    </source>
</reference>
<dbReference type="AlphaFoldDB" id="A0A397IVZ4"/>
<protein>
    <submittedName>
        <fullName evidence="2">Uncharacterized protein</fullName>
    </submittedName>
</protein>
<comment type="caution">
    <text evidence="2">The sequence shown here is derived from an EMBL/GenBank/DDBJ whole genome shotgun (WGS) entry which is preliminary data.</text>
</comment>
<evidence type="ECO:0000313" key="2">
    <source>
        <dbReference type="EMBL" id="RHZ76790.1"/>
    </source>
</evidence>
<dbReference type="Proteomes" id="UP000266861">
    <property type="component" value="Unassembled WGS sequence"/>
</dbReference>
<evidence type="ECO:0000256" key="1">
    <source>
        <dbReference type="SAM" id="MobiDB-lite"/>
    </source>
</evidence>
<keyword evidence="3" id="KW-1185">Reference proteome</keyword>
<dbReference type="EMBL" id="PQFF01000180">
    <property type="protein sequence ID" value="RHZ76790.1"/>
    <property type="molecule type" value="Genomic_DNA"/>
</dbReference>
<feature type="compositionally biased region" description="Low complexity" evidence="1">
    <location>
        <begin position="217"/>
        <end position="239"/>
    </location>
</feature>
<accession>A0A397IVZ4</accession>
<proteinExistence type="predicted"/>
<organism evidence="2 3">
    <name type="scientific">Diversispora epigaea</name>
    <dbReference type="NCBI Taxonomy" id="1348612"/>
    <lineage>
        <taxon>Eukaryota</taxon>
        <taxon>Fungi</taxon>
        <taxon>Fungi incertae sedis</taxon>
        <taxon>Mucoromycota</taxon>
        <taxon>Glomeromycotina</taxon>
        <taxon>Glomeromycetes</taxon>
        <taxon>Diversisporales</taxon>
        <taxon>Diversisporaceae</taxon>
        <taxon>Diversispora</taxon>
    </lineage>
</organism>
<gene>
    <name evidence="2" type="ORF">Glove_192g43</name>
</gene>
<feature type="region of interest" description="Disordered" evidence="1">
    <location>
        <begin position="217"/>
        <end position="242"/>
    </location>
</feature>
<sequence length="332" mass="37268">MSTFFEVLAYISSQKGTFTSGVVSGIALYKTLNNKTVEFTYRLFIESKQPECEEFFMGDMVFLSGKFCFDALTGDTAGIVLTVSKAIKYPNRNLGSWTIINYPKTRPSVSFSAVCESTIKNGVSQENPSLVRLVIRATEIDYDLHSNSVSISVTNHSRTNETNEFPDLTDLLKSQNKRKHETLQSTYTNKKDKKSNENENLQNRSQLIAHTPYQNLLSQSPQSQTPQPQTPQPSTSLLPDNTLSNQLSQETICNSINQVTPEPKAKPGRKKKTTITTNPEVEKKKPVRKSPRKKNIGDLATLILENNVDNNIIDHSLIRQMSDVVEEVELSE</sequence>
<dbReference type="OrthoDB" id="2480455at2759"/>
<name>A0A397IVZ4_9GLOM</name>
<feature type="region of interest" description="Disordered" evidence="1">
    <location>
        <begin position="256"/>
        <end position="292"/>
    </location>
</feature>